<dbReference type="Gene3D" id="1.20.1260.10">
    <property type="match status" value="2"/>
</dbReference>
<dbReference type="InterPro" id="IPR012347">
    <property type="entry name" value="Ferritin-like"/>
</dbReference>
<dbReference type="EMBL" id="JBHUMK010000067">
    <property type="protein sequence ID" value="MFD2610495.1"/>
    <property type="molecule type" value="Genomic_DNA"/>
</dbReference>
<accession>A0ABW5P667</accession>
<protein>
    <submittedName>
        <fullName evidence="2">DUF305 domain-containing protein</fullName>
    </submittedName>
</protein>
<gene>
    <name evidence="2" type="ORF">ACFSR9_13785</name>
</gene>
<evidence type="ECO:0000313" key="3">
    <source>
        <dbReference type="Proteomes" id="UP001597475"/>
    </source>
</evidence>
<dbReference type="Proteomes" id="UP001597475">
    <property type="component" value="Unassembled WGS sequence"/>
</dbReference>
<keyword evidence="3" id="KW-1185">Reference proteome</keyword>
<reference evidence="3" key="1">
    <citation type="journal article" date="2019" name="Int. J. Syst. Evol. Microbiol.">
        <title>The Global Catalogue of Microorganisms (GCM) 10K type strain sequencing project: providing services to taxonomists for standard genome sequencing and annotation.</title>
        <authorList>
            <consortium name="The Broad Institute Genomics Platform"/>
            <consortium name="The Broad Institute Genome Sequencing Center for Infectious Disease"/>
            <person name="Wu L."/>
            <person name="Ma J."/>
        </authorList>
    </citation>
    <scope>NUCLEOTIDE SEQUENCE [LARGE SCALE GENOMIC DNA]</scope>
    <source>
        <strain evidence="3">KCTC 33842</strain>
    </source>
</reference>
<evidence type="ECO:0000259" key="1">
    <source>
        <dbReference type="Pfam" id="PF03713"/>
    </source>
</evidence>
<comment type="caution">
    <text evidence="2">The sequence shown here is derived from an EMBL/GenBank/DDBJ whole genome shotgun (WGS) entry which is preliminary data.</text>
</comment>
<dbReference type="Pfam" id="PF03713">
    <property type="entry name" value="DUF305"/>
    <property type="match status" value="2"/>
</dbReference>
<name>A0ABW5P667_9DEIO</name>
<proteinExistence type="predicted"/>
<feature type="domain" description="DUF305" evidence="1">
    <location>
        <begin position="64"/>
        <end position="150"/>
    </location>
</feature>
<dbReference type="InterPro" id="IPR005183">
    <property type="entry name" value="DUF305_CopM-like"/>
</dbReference>
<feature type="domain" description="DUF305" evidence="1">
    <location>
        <begin position="158"/>
        <end position="235"/>
    </location>
</feature>
<dbReference type="PANTHER" id="PTHR36933">
    <property type="entry name" value="SLL0788 PROTEIN"/>
    <property type="match status" value="1"/>
</dbReference>
<organism evidence="2 3">
    <name type="scientific">Deinococcus taklimakanensis</name>
    <dbReference type="NCBI Taxonomy" id="536443"/>
    <lineage>
        <taxon>Bacteria</taxon>
        <taxon>Thermotogati</taxon>
        <taxon>Deinococcota</taxon>
        <taxon>Deinococci</taxon>
        <taxon>Deinococcales</taxon>
        <taxon>Deinococcaceae</taxon>
        <taxon>Deinococcus</taxon>
    </lineage>
</organism>
<sequence length="239" mass="26202">MSFTEAEHPAPRLSSRGMNMKTLTPFAIAAATLGTLAYAQMMAGGAGMPMNMPGMNHGNMTTQGNAGGMMNHQMMGGGMMGGMSGMSQMMGGMNAQNIDRNFITMMIPHHQSAIDMSQLILKTTKDPQVKTWATNIIHDQQREINQMQAMVGQFGGPMQGMGQQMDQMMGDMTTPINQATNKDKAFVEGMIPHHGMAVMMANHLLMQSKNPVMQKMGRDIITAQAQEIYEFQQYLNKTK</sequence>
<evidence type="ECO:0000313" key="2">
    <source>
        <dbReference type="EMBL" id="MFD2610495.1"/>
    </source>
</evidence>
<dbReference type="PANTHER" id="PTHR36933:SF1">
    <property type="entry name" value="SLL0788 PROTEIN"/>
    <property type="match status" value="1"/>
</dbReference>
<dbReference type="RefSeq" id="WP_386846706.1">
    <property type="nucleotide sequence ID" value="NZ_JBHUMK010000067.1"/>
</dbReference>